<accession>A0ABT8PHU0</accession>
<proteinExistence type="predicted"/>
<keyword evidence="4" id="KW-1185">Reference proteome</keyword>
<evidence type="ECO:0000256" key="1">
    <source>
        <dbReference type="SAM" id="MobiDB-lite"/>
    </source>
</evidence>
<dbReference type="EMBL" id="JAUJSQ010000011">
    <property type="protein sequence ID" value="MDN7934708.1"/>
    <property type="molecule type" value="Genomic_DNA"/>
</dbReference>
<dbReference type="RefSeq" id="WP_301756792.1">
    <property type="nucleotide sequence ID" value="NZ_JAUJSQ010000011.1"/>
</dbReference>
<feature type="region of interest" description="Disordered" evidence="1">
    <location>
        <begin position="80"/>
        <end position="104"/>
    </location>
</feature>
<comment type="caution">
    <text evidence="3">The sequence shown here is derived from an EMBL/GenBank/DDBJ whole genome shotgun (WGS) entry which is preliminary data.</text>
</comment>
<evidence type="ECO:0008006" key="5">
    <source>
        <dbReference type="Google" id="ProtNLM"/>
    </source>
</evidence>
<name>A0ABT8PHU0_9BURK</name>
<evidence type="ECO:0000256" key="2">
    <source>
        <dbReference type="SAM" id="SignalP"/>
    </source>
</evidence>
<organism evidence="3 4">
    <name type="scientific">Burkholderia metallica</name>
    <dbReference type="NCBI Taxonomy" id="488729"/>
    <lineage>
        <taxon>Bacteria</taxon>
        <taxon>Pseudomonadati</taxon>
        <taxon>Pseudomonadota</taxon>
        <taxon>Betaproteobacteria</taxon>
        <taxon>Burkholderiales</taxon>
        <taxon>Burkholderiaceae</taxon>
        <taxon>Burkholderia</taxon>
        <taxon>Burkholderia cepacia complex</taxon>
    </lineage>
</organism>
<feature type="region of interest" description="Disordered" evidence="1">
    <location>
        <begin position="132"/>
        <end position="176"/>
    </location>
</feature>
<gene>
    <name evidence="3" type="ORF">QZM52_25860</name>
</gene>
<sequence length="199" mass="20564">MNFPSRLVRCAALAMLSYGAWARGSLAGHPVGVNMFATESRAAASNAASATHAGQGAQQAAFGARSAFEVRHTRPLRVLDDKVEPQPSAAPAPDRPWSTNGVALRAGGSDSFGAALNSYEQREQNRRNHLHAHGLRPAGGGPLHVPGGPPDSVRGAPNPIDPSVSQPETRTFYDNGAGARCTATGSGAATSRSSCTIGW</sequence>
<reference evidence="3" key="1">
    <citation type="submission" date="2023-07" db="EMBL/GenBank/DDBJ databases">
        <title>A collection of bacterial strains from the Burkholderia cepacia Research Laboratory and Repository.</title>
        <authorList>
            <person name="Lipuma J."/>
            <person name="Spilker T."/>
            <person name="Caverly L."/>
        </authorList>
    </citation>
    <scope>NUCLEOTIDE SEQUENCE</scope>
    <source>
        <strain evidence="3">AU42020</strain>
    </source>
</reference>
<protein>
    <recommendedName>
        <fullName evidence="5">Peptide-binding protein</fullName>
    </recommendedName>
</protein>
<evidence type="ECO:0000313" key="4">
    <source>
        <dbReference type="Proteomes" id="UP001171606"/>
    </source>
</evidence>
<feature type="chain" id="PRO_5047178100" description="Peptide-binding protein" evidence="2">
    <location>
        <begin position="23"/>
        <end position="199"/>
    </location>
</feature>
<dbReference type="Proteomes" id="UP001171606">
    <property type="component" value="Unassembled WGS sequence"/>
</dbReference>
<evidence type="ECO:0000313" key="3">
    <source>
        <dbReference type="EMBL" id="MDN7934708.1"/>
    </source>
</evidence>
<keyword evidence="2" id="KW-0732">Signal</keyword>
<feature type="signal peptide" evidence="2">
    <location>
        <begin position="1"/>
        <end position="22"/>
    </location>
</feature>